<dbReference type="EMBL" id="MSCN01000001">
    <property type="protein sequence ID" value="PQJ77773.1"/>
    <property type="molecule type" value="Genomic_DNA"/>
</dbReference>
<dbReference type="SUPFAM" id="SSF53756">
    <property type="entry name" value="UDP-Glycosyltransferase/glycogen phosphorylase"/>
    <property type="match status" value="1"/>
</dbReference>
<dbReference type="Proteomes" id="UP000238882">
    <property type="component" value="Unassembled WGS sequence"/>
</dbReference>
<reference evidence="1 2" key="1">
    <citation type="submission" date="2016-12" db="EMBL/GenBank/DDBJ databases">
        <title>Trade-off between light-utilization and light-protection in marine flavobacteria.</title>
        <authorList>
            <person name="Kumagai Y."/>
            <person name="Yoshizawa S."/>
            <person name="Kogure K."/>
            <person name="Iwasaki W."/>
        </authorList>
    </citation>
    <scope>NUCLEOTIDE SEQUENCE [LARGE SCALE GENOMIC DNA]</scope>
    <source>
        <strain evidence="1 2">NBRC 108759</strain>
    </source>
</reference>
<name>A0A2S7WJL2_9FLAO</name>
<dbReference type="RefSeq" id="WP_105014353.1">
    <property type="nucleotide sequence ID" value="NZ_MSCN01000001.1"/>
</dbReference>
<proteinExistence type="predicted"/>
<evidence type="ECO:0008006" key="3">
    <source>
        <dbReference type="Google" id="ProtNLM"/>
    </source>
</evidence>
<dbReference type="InterPro" id="IPR007152">
    <property type="entry name" value="DUF354"/>
</dbReference>
<comment type="caution">
    <text evidence="1">The sequence shown here is derived from an EMBL/GenBank/DDBJ whole genome shotgun (WGS) entry which is preliminary data.</text>
</comment>
<keyword evidence="2" id="KW-1185">Reference proteome</keyword>
<dbReference type="PANTHER" id="PTHR39662">
    <property type="entry name" value="DUF354 DOMAIN-CONTAINING PROTEIN-RELATED"/>
    <property type="match status" value="1"/>
</dbReference>
<protein>
    <recommendedName>
        <fullName evidence="3">DUF354 domain-containing protein</fullName>
    </recommendedName>
</protein>
<gene>
    <name evidence="1" type="ORF">BTO18_00590</name>
</gene>
<accession>A0A2S7WJL2</accession>
<evidence type="ECO:0000313" key="2">
    <source>
        <dbReference type="Proteomes" id="UP000238882"/>
    </source>
</evidence>
<dbReference type="AlphaFoldDB" id="A0A2S7WJL2"/>
<dbReference type="OrthoDB" id="7058268at2"/>
<organism evidence="1 2">
    <name type="scientific">Polaribacter porphyrae</name>
    <dbReference type="NCBI Taxonomy" id="1137780"/>
    <lineage>
        <taxon>Bacteria</taxon>
        <taxon>Pseudomonadati</taxon>
        <taxon>Bacteroidota</taxon>
        <taxon>Flavobacteriia</taxon>
        <taxon>Flavobacteriales</taxon>
        <taxon>Flavobacteriaceae</taxon>
    </lineage>
</organism>
<sequence length="369" mass="42755">MNILFFFVHPSKFHVFKKTINHLKSNGHNVDILITSKDVLEELVKNEGWNYTNIFPEGRKFKNVSPYISAGVNFFRTIHRLLKYCRNKKYDLFITDDLLVYVGKIKKIPTIAFTDDDLAIVKQFSIILKFANYILAPSITNLGKFNEKKIAFDGYKELAYLHPNQFTPDLELVKKIIPEKNFFILRLVSLTAYHDVGKSGITKEKAKQLISLLEKYGQVYISAERELSPELEKYKLKIEPHQLKDVLSQAKAYIGDSQTMSSEAAILGVPSFRFNDFVGKIGVMDEKDDVYKLSKSYKTSEFSFLLKDLENSLNGDVFSLKIKENQKRMLSEKVDLTSFMIWLLENFPDSIRTLKKNPLYQEKFINFMG</sequence>
<evidence type="ECO:0000313" key="1">
    <source>
        <dbReference type="EMBL" id="PQJ77773.1"/>
    </source>
</evidence>
<dbReference type="PANTHER" id="PTHR39662:SF1">
    <property type="entry name" value="DUF354 DOMAIN-CONTAINING PROTEIN"/>
    <property type="match status" value="1"/>
</dbReference>